<evidence type="ECO:0000259" key="6">
    <source>
        <dbReference type="PROSITE" id="PS50126"/>
    </source>
</evidence>
<keyword evidence="8" id="KW-1185">Reference proteome</keyword>
<dbReference type="RefSeq" id="WP_005582128.1">
    <property type="nucleotide sequence ID" value="NZ_LT669839.1"/>
</dbReference>
<dbReference type="EMBL" id="LT669839">
    <property type="protein sequence ID" value="SHD77936.1"/>
    <property type="molecule type" value="Genomic_DNA"/>
</dbReference>
<evidence type="ECO:0000313" key="8">
    <source>
        <dbReference type="Proteomes" id="UP000245423"/>
    </source>
</evidence>
<dbReference type="GO" id="GO:0046872">
    <property type="term" value="F:metal ion binding"/>
    <property type="evidence" value="ECO:0007669"/>
    <property type="project" value="UniProtKB-KW"/>
</dbReference>
<comment type="cofactor">
    <cofactor evidence="1">
        <name>Mg(2+)</name>
        <dbReference type="ChEBI" id="CHEBI:18420"/>
    </cofactor>
</comment>
<sequence>MNYIFIDSKDDIEIIGLVEDNSLVEIYIDEKDCRKQAGNIYRGRVVNVLPGMEAAFIDIGEGRNAYLYVKNALPKDMINNNGKINIEDIVKNGEEIIVQVLKEASESKGAKVTTHITLPGRFVVLTPFSSKINTSRKINHDEEIERLKQIGKDMQKDNMGLIFRTKAFGVEKELLIDEYNMLINIFKKIKREKNFLPCPKLIYKEMDLSHQIIRDVFSYKIHRIVLNDREKYDSLLSFQEIMFPRLEEKIFFDKDFNVFSQENIMKEIQTALERKVALKSGGYIVIDETEALTAIDVNTGKFTGSKSLEDTVVKTNLEAVEEISKQIRLRDIGGIIIIDFIDMKENKDISLVLNKLQEALSSDRNKANIIDITKLGLVELTRKKVRNSLSSRFVKKCPDCNGRGKILDRSIDKSMFIW</sequence>
<dbReference type="InterPro" id="IPR004659">
    <property type="entry name" value="RNase_E/G"/>
</dbReference>
<feature type="domain" description="S1 motif" evidence="6">
    <location>
        <begin position="38"/>
        <end position="121"/>
    </location>
</feature>
<organism evidence="7 8">
    <name type="scientific">[Clostridium] ultunense Esp</name>
    <dbReference type="NCBI Taxonomy" id="1288971"/>
    <lineage>
        <taxon>Bacteria</taxon>
        <taxon>Bacillati</taxon>
        <taxon>Bacillota</taxon>
        <taxon>Tissierellia</taxon>
        <taxon>Tissierellales</taxon>
        <taxon>Tepidimicrobiaceae</taxon>
        <taxon>Schnuerera</taxon>
    </lineage>
</organism>
<dbReference type="OrthoDB" id="9804278at2"/>
<dbReference type="GO" id="GO:0006364">
    <property type="term" value="P:rRNA processing"/>
    <property type="evidence" value="ECO:0007669"/>
    <property type="project" value="TreeGrafter"/>
</dbReference>
<evidence type="ECO:0000256" key="5">
    <source>
        <dbReference type="ARBA" id="ARBA00022884"/>
    </source>
</evidence>
<dbReference type="PANTHER" id="PTHR30001">
    <property type="entry name" value="RIBONUCLEASE"/>
    <property type="match status" value="1"/>
</dbReference>
<evidence type="ECO:0000256" key="2">
    <source>
        <dbReference type="ARBA" id="ARBA00022723"/>
    </source>
</evidence>
<protein>
    <submittedName>
        <fullName evidence="7">Ribonuclease, Rne/Rng family</fullName>
    </submittedName>
</protein>
<dbReference type="SUPFAM" id="SSF50249">
    <property type="entry name" value="Nucleic acid-binding proteins"/>
    <property type="match status" value="1"/>
</dbReference>
<dbReference type="PANTHER" id="PTHR30001:SF0">
    <property type="entry name" value="RIBONUCLEASE G"/>
    <property type="match status" value="1"/>
</dbReference>
<dbReference type="SMART" id="SM00316">
    <property type="entry name" value="S1"/>
    <property type="match status" value="1"/>
</dbReference>
<dbReference type="AlphaFoldDB" id="M1Z3K7"/>
<reference evidence="7 8" key="1">
    <citation type="submission" date="2016-11" db="EMBL/GenBank/DDBJ databases">
        <authorList>
            <person name="Manzoor S."/>
        </authorList>
    </citation>
    <scope>NUCLEOTIDE SEQUENCE [LARGE SCALE GENOMIC DNA]</scope>
    <source>
        <strain evidence="7">Clostridium ultunense strain Esp</strain>
    </source>
</reference>
<keyword evidence="4" id="KW-0460">Magnesium</keyword>
<dbReference type="Pfam" id="PF10150">
    <property type="entry name" value="RNase_E_G"/>
    <property type="match status" value="1"/>
</dbReference>
<dbReference type="NCBIfam" id="TIGR00757">
    <property type="entry name" value="RNaseEG"/>
    <property type="match status" value="1"/>
</dbReference>
<gene>
    <name evidence="7" type="ORF">CUESP1_2593</name>
</gene>
<evidence type="ECO:0000256" key="4">
    <source>
        <dbReference type="ARBA" id="ARBA00022842"/>
    </source>
</evidence>
<proteinExistence type="predicted"/>
<dbReference type="GO" id="GO:0005737">
    <property type="term" value="C:cytoplasm"/>
    <property type="evidence" value="ECO:0007669"/>
    <property type="project" value="TreeGrafter"/>
</dbReference>
<dbReference type="GO" id="GO:0003723">
    <property type="term" value="F:RNA binding"/>
    <property type="evidence" value="ECO:0007669"/>
    <property type="project" value="UniProtKB-KW"/>
</dbReference>
<dbReference type="InterPro" id="IPR003029">
    <property type="entry name" value="S1_domain"/>
</dbReference>
<accession>M1Z3K7</accession>
<keyword evidence="3" id="KW-0378">Hydrolase</keyword>
<evidence type="ECO:0000313" key="7">
    <source>
        <dbReference type="EMBL" id="SHD77936.1"/>
    </source>
</evidence>
<dbReference type="InterPro" id="IPR012340">
    <property type="entry name" value="NA-bd_OB-fold"/>
</dbReference>
<dbReference type="CDD" id="cd04453">
    <property type="entry name" value="S1_RNase_E"/>
    <property type="match status" value="1"/>
</dbReference>
<dbReference type="GO" id="GO:0004540">
    <property type="term" value="F:RNA nuclease activity"/>
    <property type="evidence" value="ECO:0007669"/>
    <property type="project" value="InterPro"/>
</dbReference>
<name>M1Z3K7_9FIRM</name>
<dbReference type="PROSITE" id="PS50126">
    <property type="entry name" value="S1"/>
    <property type="match status" value="1"/>
</dbReference>
<dbReference type="GO" id="GO:0016787">
    <property type="term" value="F:hydrolase activity"/>
    <property type="evidence" value="ECO:0007669"/>
    <property type="project" value="UniProtKB-KW"/>
</dbReference>
<dbReference type="Proteomes" id="UP000245423">
    <property type="component" value="Chromosome 1"/>
</dbReference>
<keyword evidence="2" id="KW-0479">Metal-binding</keyword>
<dbReference type="InterPro" id="IPR019307">
    <property type="entry name" value="RNA-bd_AU-1/RNase_E/G"/>
</dbReference>
<evidence type="ECO:0000256" key="3">
    <source>
        <dbReference type="ARBA" id="ARBA00022801"/>
    </source>
</evidence>
<evidence type="ECO:0000256" key="1">
    <source>
        <dbReference type="ARBA" id="ARBA00001946"/>
    </source>
</evidence>
<dbReference type="Gene3D" id="2.40.50.140">
    <property type="entry name" value="Nucleic acid-binding proteins"/>
    <property type="match status" value="1"/>
</dbReference>
<keyword evidence="5" id="KW-0694">RNA-binding</keyword>
<dbReference type="HOGENOM" id="CLU_003468_5_3_9"/>